<dbReference type="SUPFAM" id="SSF56219">
    <property type="entry name" value="DNase I-like"/>
    <property type="match status" value="1"/>
</dbReference>
<dbReference type="EC" id="3.1.11.2" evidence="3"/>
<proteinExistence type="inferred from homology"/>
<gene>
    <name evidence="11" type="ORF">JRQ81_016452</name>
</gene>
<dbReference type="OrthoDB" id="9836372at2759"/>
<protein>
    <recommendedName>
        <fullName evidence="3">exodeoxyribonuclease III</fullName>
        <ecNumber evidence="3">3.1.11.2</ecNumber>
    </recommendedName>
</protein>
<keyword evidence="8" id="KW-0234">DNA repair</keyword>
<evidence type="ECO:0000259" key="10">
    <source>
        <dbReference type="Pfam" id="PF03372"/>
    </source>
</evidence>
<keyword evidence="12" id="KW-1185">Reference proteome</keyword>
<evidence type="ECO:0000256" key="9">
    <source>
        <dbReference type="PIRSR" id="PIRSR604808-2"/>
    </source>
</evidence>
<dbReference type="GO" id="GO:0005634">
    <property type="term" value="C:nucleus"/>
    <property type="evidence" value="ECO:0007669"/>
    <property type="project" value="TreeGrafter"/>
</dbReference>
<feature type="domain" description="Endonuclease/exonuclease/phosphatase" evidence="10">
    <location>
        <begin position="8"/>
        <end position="100"/>
    </location>
</feature>
<evidence type="ECO:0000256" key="7">
    <source>
        <dbReference type="ARBA" id="ARBA00022842"/>
    </source>
</evidence>
<comment type="cofactor">
    <cofactor evidence="9">
        <name>Mg(2+)</name>
        <dbReference type="ChEBI" id="CHEBI:18420"/>
    </cofactor>
    <cofactor evidence="9">
        <name>Mn(2+)</name>
        <dbReference type="ChEBI" id="CHEBI:29035"/>
    </cofactor>
    <text evidence="9">Probably binds two magnesium or manganese ions per subunit.</text>
</comment>
<dbReference type="InterPro" id="IPR036691">
    <property type="entry name" value="Endo/exonu/phosph_ase_sf"/>
</dbReference>
<dbReference type="GO" id="GO:0008311">
    <property type="term" value="F:double-stranded DNA 3'-5' DNA exonuclease activity"/>
    <property type="evidence" value="ECO:0007669"/>
    <property type="project" value="UniProtKB-EC"/>
</dbReference>
<comment type="caution">
    <text evidence="11">The sequence shown here is derived from an EMBL/GenBank/DDBJ whole genome shotgun (WGS) entry which is preliminary data.</text>
</comment>
<feature type="binding site" evidence="9">
    <location>
        <position position="11"/>
    </location>
    <ligand>
        <name>Mg(2+)</name>
        <dbReference type="ChEBI" id="CHEBI:18420"/>
        <label>1</label>
    </ligand>
</feature>
<dbReference type="EMBL" id="JAPFRF010000007">
    <property type="protein sequence ID" value="KAJ7326693.1"/>
    <property type="molecule type" value="Genomic_DNA"/>
</dbReference>
<comment type="similarity">
    <text evidence="2">Belongs to the DNA repair enzymes AP/ExoA family.</text>
</comment>
<evidence type="ECO:0000313" key="12">
    <source>
        <dbReference type="Proteomes" id="UP001142489"/>
    </source>
</evidence>
<comment type="catalytic activity">
    <reaction evidence="1">
        <text>Exonucleolytic cleavage in the 3'- to 5'-direction to yield nucleoside 5'-phosphates.</text>
        <dbReference type="EC" id="3.1.11.2"/>
    </reaction>
</comment>
<accession>A0A9Q1B0X3</accession>
<keyword evidence="7 9" id="KW-0460">Magnesium</keyword>
<feature type="binding site" evidence="9">
    <location>
        <position position="40"/>
    </location>
    <ligand>
        <name>Mg(2+)</name>
        <dbReference type="ChEBI" id="CHEBI:18420"/>
        <label>1</label>
    </ligand>
</feature>
<dbReference type="Gene3D" id="3.60.10.10">
    <property type="entry name" value="Endonuclease/exonuclease/phosphatase"/>
    <property type="match status" value="1"/>
</dbReference>
<evidence type="ECO:0000256" key="5">
    <source>
        <dbReference type="ARBA" id="ARBA00022763"/>
    </source>
</evidence>
<evidence type="ECO:0000256" key="3">
    <source>
        <dbReference type="ARBA" id="ARBA00012115"/>
    </source>
</evidence>
<dbReference type="PANTHER" id="PTHR22748:SF6">
    <property type="entry name" value="DNA-(APURINIC OR APYRIMIDINIC SITE) ENDONUCLEASE"/>
    <property type="match status" value="1"/>
</dbReference>
<organism evidence="11 12">
    <name type="scientific">Phrynocephalus forsythii</name>
    <dbReference type="NCBI Taxonomy" id="171643"/>
    <lineage>
        <taxon>Eukaryota</taxon>
        <taxon>Metazoa</taxon>
        <taxon>Chordata</taxon>
        <taxon>Craniata</taxon>
        <taxon>Vertebrata</taxon>
        <taxon>Euteleostomi</taxon>
        <taxon>Lepidosauria</taxon>
        <taxon>Squamata</taxon>
        <taxon>Bifurcata</taxon>
        <taxon>Unidentata</taxon>
        <taxon>Episquamata</taxon>
        <taxon>Toxicofera</taxon>
        <taxon>Iguania</taxon>
        <taxon>Acrodonta</taxon>
        <taxon>Agamidae</taxon>
        <taxon>Agaminae</taxon>
        <taxon>Phrynocephalus</taxon>
    </lineage>
</organism>
<reference evidence="11" key="1">
    <citation type="journal article" date="2023" name="DNA Res.">
        <title>Chromosome-level genome assembly of Phrynocephalus forsythii using third-generation DNA sequencing and Hi-C analysis.</title>
        <authorList>
            <person name="Qi Y."/>
            <person name="Zhao W."/>
            <person name="Zhao Y."/>
            <person name="Niu C."/>
            <person name="Cao S."/>
            <person name="Zhang Y."/>
        </authorList>
    </citation>
    <scope>NUCLEOTIDE SEQUENCE</scope>
    <source>
        <tissue evidence="11">Muscle</tissue>
    </source>
</reference>
<keyword evidence="9" id="KW-0464">Manganese</keyword>
<dbReference type="GO" id="GO:0008081">
    <property type="term" value="F:phosphoric diester hydrolase activity"/>
    <property type="evidence" value="ECO:0007669"/>
    <property type="project" value="TreeGrafter"/>
</dbReference>
<dbReference type="GO" id="GO:0003906">
    <property type="term" value="F:DNA-(apurinic or apyrimidinic site) endonuclease activity"/>
    <property type="evidence" value="ECO:0007669"/>
    <property type="project" value="TreeGrafter"/>
</dbReference>
<name>A0A9Q1B0X3_9SAUR</name>
<evidence type="ECO:0000256" key="6">
    <source>
        <dbReference type="ARBA" id="ARBA00022801"/>
    </source>
</evidence>
<evidence type="ECO:0000256" key="2">
    <source>
        <dbReference type="ARBA" id="ARBA00007092"/>
    </source>
</evidence>
<evidence type="ECO:0000313" key="11">
    <source>
        <dbReference type="EMBL" id="KAJ7326693.1"/>
    </source>
</evidence>
<keyword evidence="6" id="KW-0378">Hydrolase</keyword>
<dbReference type="PANTHER" id="PTHR22748">
    <property type="entry name" value="AP ENDONUCLEASE"/>
    <property type="match status" value="1"/>
</dbReference>
<dbReference type="GO" id="GO:0046872">
    <property type="term" value="F:metal ion binding"/>
    <property type="evidence" value="ECO:0007669"/>
    <property type="project" value="UniProtKB-KW"/>
</dbReference>
<dbReference type="Proteomes" id="UP001142489">
    <property type="component" value="Unassembled WGS sequence"/>
</dbReference>
<dbReference type="Pfam" id="PF03372">
    <property type="entry name" value="Exo_endo_phos"/>
    <property type="match status" value="1"/>
</dbReference>
<sequence>MVRSLKVLTLNVNGLSSDLKRYRLSSFTKQQNIDILFLQETHKAKRDKKPLLKDPRWKVIVEARSNSKARGVAILVHRKYDIKLKEVIPNGEGRYLLVKCLFEGKVITLANIYAPNKGQKRFLIKKNSSSRDSAG</sequence>
<dbReference type="InterPro" id="IPR005135">
    <property type="entry name" value="Endo/exonuclease/phosphatase"/>
</dbReference>
<dbReference type="AlphaFoldDB" id="A0A9Q1B0X3"/>
<evidence type="ECO:0000256" key="8">
    <source>
        <dbReference type="ARBA" id="ARBA00023204"/>
    </source>
</evidence>
<keyword evidence="4 9" id="KW-0479">Metal-binding</keyword>
<dbReference type="GO" id="GO:0006284">
    <property type="term" value="P:base-excision repair"/>
    <property type="evidence" value="ECO:0007669"/>
    <property type="project" value="TreeGrafter"/>
</dbReference>
<keyword evidence="5" id="KW-0227">DNA damage</keyword>
<evidence type="ECO:0000256" key="4">
    <source>
        <dbReference type="ARBA" id="ARBA00022723"/>
    </source>
</evidence>
<evidence type="ECO:0000256" key="1">
    <source>
        <dbReference type="ARBA" id="ARBA00000493"/>
    </source>
</evidence>
<dbReference type="InterPro" id="IPR004808">
    <property type="entry name" value="AP_endonuc_1"/>
</dbReference>